<dbReference type="GO" id="GO:0000785">
    <property type="term" value="C:chromatin"/>
    <property type="evidence" value="ECO:0007669"/>
    <property type="project" value="TreeGrafter"/>
</dbReference>
<proteinExistence type="inferred from homology"/>
<dbReference type="GO" id="GO:0005737">
    <property type="term" value="C:cytoplasm"/>
    <property type="evidence" value="ECO:0007669"/>
    <property type="project" value="UniProtKB-SubCell"/>
</dbReference>
<comment type="similarity">
    <text evidence="3">Belongs to the TCF/LEF family.</text>
</comment>
<keyword evidence="5" id="KW-0963">Cytoplasm</keyword>
<keyword evidence="9 15" id="KW-0238">DNA-binding</keyword>
<name>A0A0K0DFW5_ANGCA</name>
<evidence type="ECO:0000259" key="16">
    <source>
        <dbReference type="PROSITE" id="PS50118"/>
    </source>
</evidence>
<evidence type="ECO:0000256" key="7">
    <source>
        <dbReference type="ARBA" id="ARBA00022687"/>
    </source>
</evidence>
<dbReference type="PROSITE" id="PS50118">
    <property type="entry name" value="HMG_BOX_2"/>
    <property type="match status" value="1"/>
</dbReference>
<dbReference type="GO" id="GO:0060070">
    <property type="term" value="P:canonical Wnt signaling pathway"/>
    <property type="evidence" value="ECO:0007669"/>
    <property type="project" value="TreeGrafter"/>
</dbReference>
<keyword evidence="17" id="KW-1185">Reference proteome</keyword>
<evidence type="ECO:0000256" key="10">
    <source>
        <dbReference type="ARBA" id="ARBA00023159"/>
    </source>
</evidence>
<feature type="DNA-binding region" description="HMG box" evidence="15">
    <location>
        <begin position="72"/>
        <end position="142"/>
    </location>
</feature>
<evidence type="ECO:0000256" key="14">
    <source>
        <dbReference type="ARBA" id="ARBA00082882"/>
    </source>
</evidence>
<evidence type="ECO:0000256" key="13">
    <source>
        <dbReference type="ARBA" id="ARBA00069439"/>
    </source>
</evidence>
<keyword evidence="4" id="KW-0217">Developmental protein</keyword>
<keyword evidence="12 15" id="KW-0539">Nucleus</keyword>
<dbReference type="Gene3D" id="1.10.30.10">
    <property type="entry name" value="High mobility group box domain"/>
    <property type="match status" value="1"/>
</dbReference>
<evidence type="ECO:0000256" key="15">
    <source>
        <dbReference type="PROSITE-ProRule" id="PRU00267"/>
    </source>
</evidence>
<keyword evidence="7" id="KW-0879">Wnt signaling pathway</keyword>
<keyword evidence="10" id="KW-0010">Activator</keyword>
<dbReference type="AlphaFoldDB" id="A0A0K0DFW5"/>
<dbReference type="WBParaSite" id="ACAC_0000989201-mRNA-1">
    <property type="protein sequence ID" value="ACAC_0000989201-mRNA-1"/>
    <property type="gene ID" value="ACAC_0000989201"/>
</dbReference>
<feature type="domain" description="HMG box" evidence="16">
    <location>
        <begin position="72"/>
        <end position="142"/>
    </location>
</feature>
<reference evidence="18" key="2">
    <citation type="submission" date="2017-02" db="UniProtKB">
        <authorList>
            <consortium name="WormBaseParasite"/>
        </authorList>
    </citation>
    <scope>IDENTIFICATION</scope>
</reference>
<accession>A0A0K0DFW5</accession>
<keyword evidence="6" id="KW-0597">Phosphoprotein</keyword>
<dbReference type="GO" id="GO:0000978">
    <property type="term" value="F:RNA polymerase II cis-regulatory region sequence-specific DNA binding"/>
    <property type="evidence" value="ECO:0007669"/>
    <property type="project" value="TreeGrafter"/>
</dbReference>
<sequence>MGMRAPMSPSFVPCVMPTALSPHNVEMYRQMMMMNGPCSPLYGSMAAAGMKMDVPLAASMRTSNPLNQEDHIKKPLNAFMWFMKENRPKLMEELGYKEKQSAELNKELGKRWHDLPKEEQQKYFDMARADREQHKAKYPGWSARENYAVHKRKKKRRDKSEASLAQYPFYLVFYGYLTVNDSGLSNTGRLTSSQQASKPLC</sequence>
<dbReference type="InterPro" id="IPR036910">
    <property type="entry name" value="HMG_box_dom_sf"/>
</dbReference>
<dbReference type="SUPFAM" id="SSF47095">
    <property type="entry name" value="HMG-box"/>
    <property type="match status" value="1"/>
</dbReference>
<evidence type="ECO:0000256" key="8">
    <source>
        <dbReference type="ARBA" id="ARBA00023015"/>
    </source>
</evidence>
<dbReference type="InterPro" id="IPR024940">
    <property type="entry name" value="TCF/LEF"/>
</dbReference>
<dbReference type="Pfam" id="PF00505">
    <property type="entry name" value="HMG_box"/>
    <property type="match status" value="1"/>
</dbReference>
<evidence type="ECO:0000256" key="1">
    <source>
        <dbReference type="ARBA" id="ARBA00004123"/>
    </source>
</evidence>
<evidence type="ECO:0000256" key="3">
    <source>
        <dbReference type="ARBA" id="ARBA00006569"/>
    </source>
</evidence>
<dbReference type="FunFam" id="1.10.30.10:FF:000059">
    <property type="entry name" value="Protein pop-1"/>
    <property type="match status" value="1"/>
</dbReference>
<evidence type="ECO:0000256" key="2">
    <source>
        <dbReference type="ARBA" id="ARBA00004496"/>
    </source>
</evidence>
<protein>
    <recommendedName>
        <fullName evidence="13">Protein pop-1</fullName>
    </recommendedName>
    <alternativeName>
        <fullName evidence="14">Posterior pharynx defect protein 1</fullName>
    </alternativeName>
</protein>
<dbReference type="Proteomes" id="UP000035642">
    <property type="component" value="Unassembled WGS sequence"/>
</dbReference>
<keyword evidence="11" id="KW-0804">Transcription</keyword>
<dbReference type="GO" id="GO:1990907">
    <property type="term" value="C:beta-catenin-TCF complex"/>
    <property type="evidence" value="ECO:0007669"/>
    <property type="project" value="TreeGrafter"/>
</dbReference>
<dbReference type="PANTHER" id="PTHR10373:SF38">
    <property type="entry name" value="PROTEIN PANGOLIN, ISOFORM J"/>
    <property type="match status" value="1"/>
</dbReference>
<reference evidence="17" key="1">
    <citation type="submission" date="2012-09" db="EMBL/GenBank/DDBJ databases">
        <authorList>
            <person name="Martin A.A."/>
        </authorList>
    </citation>
    <scope>NUCLEOTIDE SEQUENCE</scope>
</reference>
<dbReference type="STRING" id="6313.A0A0K0DFW5"/>
<organism evidence="17 18">
    <name type="scientific">Angiostrongylus cantonensis</name>
    <name type="common">Rat lungworm</name>
    <dbReference type="NCBI Taxonomy" id="6313"/>
    <lineage>
        <taxon>Eukaryota</taxon>
        <taxon>Metazoa</taxon>
        <taxon>Ecdysozoa</taxon>
        <taxon>Nematoda</taxon>
        <taxon>Chromadorea</taxon>
        <taxon>Rhabditida</taxon>
        <taxon>Rhabditina</taxon>
        <taxon>Rhabditomorpha</taxon>
        <taxon>Strongyloidea</taxon>
        <taxon>Metastrongylidae</taxon>
        <taxon>Angiostrongylus</taxon>
    </lineage>
</organism>
<dbReference type="SMART" id="SM00398">
    <property type="entry name" value="HMG"/>
    <property type="match status" value="1"/>
</dbReference>
<evidence type="ECO:0000256" key="5">
    <source>
        <dbReference type="ARBA" id="ARBA00022490"/>
    </source>
</evidence>
<dbReference type="GO" id="GO:0000981">
    <property type="term" value="F:DNA-binding transcription factor activity, RNA polymerase II-specific"/>
    <property type="evidence" value="ECO:0007669"/>
    <property type="project" value="TreeGrafter"/>
</dbReference>
<evidence type="ECO:0000256" key="4">
    <source>
        <dbReference type="ARBA" id="ARBA00022473"/>
    </source>
</evidence>
<dbReference type="PANTHER" id="PTHR10373">
    <property type="entry name" value="TRANSCRIPTION FACTOR 7 FAMILY MEMBER"/>
    <property type="match status" value="1"/>
</dbReference>
<comment type="subcellular location">
    <subcellularLocation>
        <location evidence="2">Cytoplasm</location>
    </subcellularLocation>
    <subcellularLocation>
        <location evidence="1">Nucleus</location>
    </subcellularLocation>
</comment>
<evidence type="ECO:0000313" key="18">
    <source>
        <dbReference type="WBParaSite" id="ACAC_0000989201-mRNA-1"/>
    </source>
</evidence>
<keyword evidence="8" id="KW-0805">Transcription regulation</keyword>
<evidence type="ECO:0000256" key="6">
    <source>
        <dbReference type="ARBA" id="ARBA00022553"/>
    </source>
</evidence>
<evidence type="ECO:0000256" key="12">
    <source>
        <dbReference type="ARBA" id="ARBA00023242"/>
    </source>
</evidence>
<evidence type="ECO:0000313" key="17">
    <source>
        <dbReference type="Proteomes" id="UP000035642"/>
    </source>
</evidence>
<evidence type="ECO:0000256" key="9">
    <source>
        <dbReference type="ARBA" id="ARBA00023125"/>
    </source>
</evidence>
<dbReference type="InterPro" id="IPR009071">
    <property type="entry name" value="HMG_box_dom"/>
</dbReference>
<evidence type="ECO:0000256" key="11">
    <source>
        <dbReference type="ARBA" id="ARBA00023163"/>
    </source>
</evidence>